<reference evidence="1" key="1">
    <citation type="submission" date="2020-07" db="EMBL/GenBank/DDBJ databases">
        <title>Multicomponent nature underlies the extraordinary mechanical properties of spider dragline silk.</title>
        <authorList>
            <person name="Kono N."/>
            <person name="Nakamura H."/>
            <person name="Mori M."/>
            <person name="Yoshida Y."/>
            <person name="Ohtoshi R."/>
            <person name="Malay A.D."/>
            <person name="Moran D.A.P."/>
            <person name="Tomita M."/>
            <person name="Numata K."/>
            <person name="Arakawa K."/>
        </authorList>
    </citation>
    <scope>NUCLEOTIDE SEQUENCE</scope>
</reference>
<dbReference type="AlphaFoldDB" id="A0A8X6LZ14"/>
<evidence type="ECO:0000313" key="2">
    <source>
        <dbReference type="Proteomes" id="UP000887116"/>
    </source>
</evidence>
<accession>A0A8X6LZ14</accession>
<protein>
    <submittedName>
        <fullName evidence="1">Uncharacterized protein</fullName>
    </submittedName>
</protein>
<proteinExistence type="predicted"/>
<comment type="caution">
    <text evidence="1">The sequence shown here is derived from an EMBL/GenBank/DDBJ whole genome shotgun (WGS) entry which is preliminary data.</text>
</comment>
<dbReference type="EMBL" id="BMAO01038800">
    <property type="protein sequence ID" value="GFR27205.1"/>
    <property type="molecule type" value="Genomic_DNA"/>
</dbReference>
<gene>
    <name evidence="1" type="ORF">TNCT_153341</name>
</gene>
<dbReference type="Proteomes" id="UP000887116">
    <property type="component" value="Unassembled WGS sequence"/>
</dbReference>
<organism evidence="1 2">
    <name type="scientific">Trichonephila clavata</name>
    <name type="common">Joro spider</name>
    <name type="synonym">Nephila clavata</name>
    <dbReference type="NCBI Taxonomy" id="2740835"/>
    <lineage>
        <taxon>Eukaryota</taxon>
        <taxon>Metazoa</taxon>
        <taxon>Ecdysozoa</taxon>
        <taxon>Arthropoda</taxon>
        <taxon>Chelicerata</taxon>
        <taxon>Arachnida</taxon>
        <taxon>Araneae</taxon>
        <taxon>Araneomorphae</taxon>
        <taxon>Entelegynae</taxon>
        <taxon>Araneoidea</taxon>
        <taxon>Nephilidae</taxon>
        <taxon>Trichonephila</taxon>
    </lineage>
</organism>
<evidence type="ECO:0000313" key="1">
    <source>
        <dbReference type="EMBL" id="GFR27205.1"/>
    </source>
</evidence>
<keyword evidence="2" id="KW-1185">Reference proteome</keyword>
<name>A0A8X6LZ14_TRICU</name>
<sequence length="129" mass="14704">MCCLIKAESGTVEFAFSTTSLRAKLNQQTLLSELALNLPGISFNYTIINRGLNGGRIAPFPPQHYLTLNGHRSQNCAFHLSTSVIKERCHLHQRKRVHLAWKKDNAPKRPYFLIVRNYYGKLAFALLHP</sequence>